<comment type="caution">
    <text evidence="2">The sequence shown here is derived from an EMBL/GenBank/DDBJ whole genome shotgun (WGS) entry which is preliminary data.</text>
</comment>
<dbReference type="InterPro" id="IPR041633">
    <property type="entry name" value="Polbeta"/>
</dbReference>
<dbReference type="STRING" id="29495.EA26_02195"/>
<dbReference type="Pfam" id="PF18765">
    <property type="entry name" value="Polbeta"/>
    <property type="match status" value="1"/>
</dbReference>
<dbReference type="SUPFAM" id="SSF81301">
    <property type="entry name" value="Nucleotidyltransferase"/>
    <property type="match status" value="1"/>
</dbReference>
<evidence type="ECO:0000313" key="2">
    <source>
        <dbReference type="EMBL" id="KGK10185.1"/>
    </source>
</evidence>
<sequence>MEKVTQPKLAITEDQAKEVAQLLALYLPETLVWAFGSRVKGTANTRSDLDLVAFADKPQDLAVYQLQQAFEESSLPFRVDLLVWDNLTPVMQNNIRERYVVVQGKRD</sequence>
<dbReference type="EMBL" id="JMCG01000001">
    <property type="protein sequence ID" value="KGK10185.1"/>
    <property type="molecule type" value="Genomic_DNA"/>
</dbReference>
<dbReference type="eggNOG" id="COG1708">
    <property type="taxonomic scope" value="Bacteria"/>
</dbReference>
<organism evidence="2 3">
    <name type="scientific">Vibrio navarrensis</name>
    <dbReference type="NCBI Taxonomy" id="29495"/>
    <lineage>
        <taxon>Bacteria</taxon>
        <taxon>Pseudomonadati</taxon>
        <taxon>Pseudomonadota</taxon>
        <taxon>Gammaproteobacteria</taxon>
        <taxon>Vibrionales</taxon>
        <taxon>Vibrionaceae</taxon>
        <taxon>Vibrio</taxon>
    </lineage>
</organism>
<evidence type="ECO:0000259" key="1">
    <source>
        <dbReference type="Pfam" id="PF18765"/>
    </source>
</evidence>
<dbReference type="RefSeq" id="WP_039422910.1">
    <property type="nucleotide sequence ID" value="NZ_CP061845.1"/>
</dbReference>
<name>A0A099LPY7_9VIBR</name>
<feature type="domain" description="Polymerase beta nucleotidyltransferase" evidence="1">
    <location>
        <begin position="31"/>
        <end position="101"/>
    </location>
</feature>
<keyword evidence="3" id="KW-1185">Reference proteome</keyword>
<dbReference type="Gene3D" id="3.30.460.10">
    <property type="entry name" value="Beta Polymerase, domain 2"/>
    <property type="match status" value="1"/>
</dbReference>
<dbReference type="InterPro" id="IPR043519">
    <property type="entry name" value="NT_sf"/>
</dbReference>
<accession>A0A099LPY7</accession>
<dbReference type="AlphaFoldDB" id="A0A099LPY7"/>
<reference evidence="2 3" key="1">
    <citation type="submission" date="2014-04" db="EMBL/GenBank/DDBJ databases">
        <title>Genome sequencing of Vibrio navarrensis strains.</title>
        <authorList>
            <person name="Gladney L.M."/>
            <person name="Katz L.S."/>
            <person name="Marino-Ramirez L."/>
            <person name="Jordan I.K."/>
        </authorList>
    </citation>
    <scope>NUCLEOTIDE SEQUENCE [LARGE SCALE GENOMIC DNA]</scope>
    <source>
        <strain evidence="2 3">ATCC 51183</strain>
    </source>
</reference>
<evidence type="ECO:0000313" key="3">
    <source>
        <dbReference type="Proteomes" id="UP000029994"/>
    </source>
</evidence>
<dbReference type="CDD" id="cd05403">
    <property type="entry name" value="NT_KNTase_like"/>
    <property type="match status" value="1"/>
</dbReference>
<dbReference type="GeneID" id="43682014"/>
<proteinExistence type="predicted"/>
<protein>
    <recommendedName>
        <fullName evidence="1">Polymerase beta nucleotidyltransferase domain-containing protein</fullName>
    </recommendedName>
</protein>
<gene>
    <name evidence="2" type="ORF">EA26_02195</name>
</gene>
<dbReference type="Proteomes" id="UP000029994">
    <property type="component" value="Unassembled WGS sequence"/>
</dbReference>